<feature type="transmembrane region" description="Helical" evidence="6">
    <location>
        <begin position="83"/>
        <end position="101"/>
    </location>
</feature>
<reference evidence="7 8" key="1">
    <citation type="submission" date="2016-06" db="EMBL/GenBank/DDBJ databases">
        <title>Three novel species with peptidoglycan cell walls form the new genus Lacunisphaera gen. nov. in the family Opitutaceae of the verrucomicrobial subdivision 4.</title>
        <authorList>
            <person name="Rast P."/>
            <person name="Gloeckner I."/>
            <person name="Jogler M."/>
            <person name="Boedeker C."/>
            <person name="Jeske O."/>
            <person name="Wiegand S."/>
            <person name="Reinhardt R."/>
            <person name="Schumann P."/>
            <person name="Rohde M."/>
            <person name="Spring S."/>
            <person name="Gloeckner F.O."/>
            <person name="Jogler C."/>
        </authorList>
    </citation>
    <scope>NUCLEOTIDE SEQUENCE [LARGE SCALE GENOMIC DNA]</scope>
    <source>
        <strain evidence="7 8">IG16b</strain>
    </source>
</reference>
<feature type="transmembrane region" description="Helical" evidence="6">
    <location>
        <begin position="342"/>
        <end position="362"/>
    </location>
</feature>
<gene>
    <name evidence="7" type="primary">rbsC_1</name>
    <name evidence="7" type="ORF">Verru16b_00593</name>
</gene>
<organism evidence="7 8">
    <name type="scientific">Lacunisphaera limnophila</name>
    <dbReference type="NCBI Taxonomy" id="1838286"/>
    <lineage>
        <taxon>Bacteria</taxon>
        <taxon>Pseudomonadati</taxon>
        <taxon>Verrucomicrobiota</taxon>
        <taxon>Opitutia</taxon>
        <taxon>Opitutales</taxon>
        <taxon>Opitutaceae</taxon>
        <taxon>Lacunisphaera</taxon>
    </lineage>
</organism>
<dbReference type="STRING" id="1838286.Verru16b_00593"/>
<evidence type="ECO:0000256" key="6">
    <source>
        <dbReference type="SAM" id="Phobius"/>
    </source>
</evidence>
<keyword evidence="3 6" id="KW-0812">Transmembrane</keyword>
<evidence type="ECO:0000313" key="8">
    <source>
        <dbReference type="Proteomes" id="UP000095228"/>
    </source>
</evidence>
<feature type="transmembrane region" description="Helical" evidence="6">
    <location>
        <begin position="292"/>
        <end position="310"/>
    </location>
</feature>
<dbReference type="Pfam" id="PF02653">
    <property type="entry name" value="BPD_transp_2"/>
    <property type="match status" value="1"/>
</dbReference>
<dbReference type="Proteomes" id="UP000095228">
    <property type="component" value="Chromosome"/>
</dbReference>
<dbReference type="CDD" id="cd06579">
    <property type="entry name" value="TM_PBP1_transp_AraH_like"/>
    <property type="match status" value="1"/>
</dbReference>
<protein>
    <submittedName>
        <fullName evidence="7">Ribose transport system permease protein RbsC</fullName>
    </submittedName>
</protein>
<feature type="transmembrane region" description="Helical" evidence="6">
    <location>
        <begin position="317"/>
        <end position="336"/>
    </location>
</feature>
<evidence type="ECO:0000256" key="1">
    <source>
        <dbReference type="ARBA" id="ARBA00004651"/>
    </source>
</evidence>
<evidence type="ECO:0000256" key="4">
    <source>
        <dbReference type="ARBA" id="ARBA00022989"/>
    </source>
</evidence>
<evidence type="ECO:0000313" key="7">
    <source>
        <dbReference type="EMBL" id="AOS43547.1"/>
    </source>
</evidence>
<keyword evidence="5 6" id="KW-0472">Membrane</keyword>
<dbReference type="GO" id="GO:0022857">
    <property type="term" value="F:transmembrane transporter activity"/>
    <property type="evidence" value="ECO:0007669"/>
    <property type="project" value="InterPro"/>
</dbReference>
<proteinExistence type="predicted"/>
<dbReference type="OrthoDB" id="7284468at2"/>
<feature type="transmembrane region" description="Helical" evidence="6">
    <location>
        <begin position="136"/>
        <end position="156"/>
    </location>
</feature>
<dbReference type="RefSeq" id="WP_069960885.1">
    <property type="nucleotide sequence ID" value="NZ_CP016094.1"/>
</dbReference>
<feature type="transmembrane region" description="Helical" evidence="6">
    <location>
        <begin position="260"/>
        <end position="280"/>
    </location>
</feature>
<feature type="transmembrane region" description="Helical" evidence="6">
    <location>
        <begin position="206"/>
        <end position="229"/>
    </location>
</feature>
<feature type="transmembrane region" description="Helical" evidence="6">
    <location>
        <begin position="108"/>
        <end position="124"/>
    </location>
</feature>
<evidence type="ECO:0000256" key="5">
    <source>
        <dbReference type="ARBA" id="ARBA00023136"/>
    </source>
</evidence>
<dbReference type="EMBL" id="CP016094">
    <property type="protein sequence ID" value="AOS43547.1"/>
    <property type="molecule type" value="Genomic_DNA"/>
</dbReference>
<dbReference type="KEGG" id="obg:Verru16b_00593"/>
<dbReference type="PANTHER" id="PTHR32196">
    <property type="entry name" value="ABC TRANSPORTER PERMEASE PROTEIN YPHD-RELATED-RELATED"/>
    <property type="match status" value="1"/>
</dbReference>
<keyword evidence="2" id="KW-1003">Cell membrane</keyword>
<comment type="subcellular location">
    <subcellularLocation>
        <location evidence="1">Cell membrane</location>
        <topology evidence="1">Multi-pass membrane protein</topology>
    </subcellularLocation>
</comment>
<dbReference type="AlphaFoldDB" id="A0A1D8ARP4"/>
<sequence>MLSPLRTLFRFQESGLLLVIVALGVLLTAFSGTVRTPVFELGPDGARQRVFTTNDAGERLPAFIEKNKFLNAQNLAQLAKDTSFIAIMAVGMSIVIIAGGIDLSVGSIYALASVLGALAFQHFGPTGAAAGTAPWLAVSLGALACVGTASACGLINGSLIVALRVHPFIITLGAMAILRGIAFVVTKGQSVGGFPPLFREMVRWETAGGLSLVPLGVMIVVLILGWIFLSRLAAGRRVYAVGGNELASRFSGIRVERVKLGVYLLSGLTAGIAALIALGYYGSASSGDGQGYELNVIAAAVVGGASLTGGRGTALGAVLGALIIQMISSGIVILGIDQNYSQIIIGTVVIAAVVLDNFNTWLAKRRLTAKAG</sequence>
<dbReference type="GO" id="GO:0005886">
    <property type="term" value="C:plasma membrane"/>
    <property type="evidence" value="ECO:0007669"/>
    <property type="project" value="UniProtKB-SubCell"/>
</dbReference>
<feature type="transmembrane region" description="Helical" evidence="6">
    <location>
        <begin position="168"/>
        <end position="186"/>
    </location>
</feature>
<dbReference type="InterPro" id="IPR001851">
    <property type="entry name" value="ABC_transp_permease"/>
</dbReference>
<name>A0A1D8ARP4_9BACT</name>
<keyword evidence="4 6" id="KW-1133">Transmembrane helix</keyword>
<evidence type="ECO:0000256" key="3">
    <source>
        <dbReference type="ARBA" id="ARBA00022692"/>
    </source>
</evidence>
<keyword evidence="8" id="KW-1185">Reference proteome</keyword>
<evidence type="ECO:0000256" key="2">
    <source>
        <dbReference type="ARBA" id="ARBA00022475"/>
    </source>
</evidence>
<accession>A0A1D8ARP4</accession>